<organism evidence="1 2">
    <name type="scientific">Triparma retinervis</name>
    <dbReference type="NCBI Taxonomy" id="2557542"/>
    <lineage>
        <taxon>Eukaryota</taxon>
        <taxon>Sar</taxon>
        <taxon>Stramenopiles</taxon>
        <taxon>Ochrophyta</taxon>
        <taxon>Bolidophyceae</taxon>
        <taxon>Parmales</taxon>
        <taxon>Triparmaceae</taxon>
        <taxon>Triparma</taxon>
    </lineage>
</organism>
<evidence type="ECO:0000313" key="2">
    <source>
        <dbReference type="Proteomes" id="UP001165082"/>
    </source>
</evidence>
<dbReference type="Proteomes" id="UP001165082">
    <property type="component" value="Unassembled WGS sequence"/>
</dbReference>
<keyword evidence="2" id="KW-1185">Reference proteome</keyword>
<proteinExistence type="predicted"/>
<comment type="caution">
    <text evidence="1">The sequence shown here is derived from an EMBL/GenBank/DDBJ whole genome shotgun (WGS) entry which is preliminary data.</text>
</comment>
<evidence type="ECO:0000313" key="1">
    <source>
        <dbReference type="EMBL" id="GMI03205.1"/>
    </source>
</evidence>
<dbReference type="AlphaFoldDB" id="A0A9W7F4G9"/>
<dbReference type="EMBL" id="BRXZ01000020">
    <property type="protein sequence ID" value="GMI03205.1"/>
    <property type="molecule type" value="Genomic_DNA"/>
</dbReference>
<name>A0A9W7F4G9_9STRA</name>
<dbReference type="InterPro" id="IPR019183">
    <property type="entry name" value="NAA25_NatB_aux_su"/>
</dbReference>
<sequence>MPPNNPLSQIYDLIDSRSFSKAIKLCTSNPAPVTEILKAYCLVKTQKYSESATQLLSTFRNPNNIIDIILDVSIIETAIITYHQIPKHVTAPLSPNPGTDAFTASLDAIIASPLMKGQLASQVDPSDIAKFYESCIRHILRIASASSNPTPDLLTCAALATKISKVNQRWKFIAGVFYGLGRDGMNGMAGKMGVRFMEDGIHNCGEHEVFSYTSLQSSLDPAPSVIEDVLAKLEDIKSKTKTSEIHDEMTILENDGCLVKAGPRDVRREIILWSRKLGRGLSASMEAINQGDTDWDVLKNALEDAKSSDPPSTSSYLEFLASKDVPDSKAHRNVKLAILHATLALSLPTAALSQSYYRLFGQMEECHLDLQPFISSSDSAFWTSEFEALKKAAEEQTEIQAAEDTIRRYYTVARVLIKLNKHIDLATTRKHLEISVARLGEDPVPDPALPPPPPPKYRDQRAYDNLTNIIFSITSTSDSPATVFKHLNSYAASRLALRRSNHNHNHAIRMIRSCHSLGSLPPAVMAAWNKLEVKQIQLLSISHLVLPLFYKVGMYPEVVSMSSDITLVCSDMKKRLGDSAWKCVENGTYRSLGDIMTWWRRRFENAAQRMEGFWGTVECGVAAKDDLGETDGIFGGGEDGSRAEMFLERLEEFQLGEVWNRVDFKAEDFNDVRDDVERSGALESMEEVAWRIGRGVKVVKLATHAAFLKGKYKQPKKGKTDKKSVEFGERVKKACEEFAGFLAANETRATPFQMNLLKAIESAAGGLVTITSNDPEDKTKECVDSASDLISKATALVASAPSVSHGLLTEEFVACVGTSLTSCIVPLSSVASSLASVGKKRKTANPGALLELLLKLVHTLAEKLGPEVDTSKGDFGAELEGLKKEGGCEQLASDEDLVASYKEIVEGNNLTRQRVGKVLAGLEIALGGDAKV</sequence>
<dbReference type="Pfam" id="PF09797">
    <property type="entry name" value="NatB_MDM20"/>
    <property type="match status" value="1"/>
</dbReference>
<dbReference type="OrthoDB" id="1874341at2759"/>
<protein>
    <submittedName>
        <fullName evidence="1">Uncharacterized protein</fullName>
    </submittedName>
</protein>
<reference evidence="1" key="1">
    <citation type="submission" date="2022-07" db="EMBL/GenBank/DDBJ databases">
        <title>Genome analysis of Parmales, a sister group of diatoms, reveals the evolutionary specialization of diatoms from phago-mixotrophs to photoautotrophs.</title>
        <authorList>
            <person name="Ban H."/>
            <person name="Sato S."/>
            <person name="Yoshikawa S."/>
            <person name="Kazumasa Y."/>
            <person name="Nakamura Y."/>
            <person name="Ichinomiya M."/>
            <person name="Saitoh K."/>
            <person name="Sato N."/>
            <person name="Blanc-Mathieu R."/>
            <person name="Endo H."/>
            <person name="Kuwata A."/>
            <person name="Ogata H."/>
        </authorList>
    </citation>
    <scope>NUCLEOTIDE SEQUENCE</scope>
</reference>
<gene>
    <name evidence="1" type="ORF">TrRE_jg9512</name>
</gene>
<accession>A0A9W7F4G9</accession>